<feature type="compositionally biased region" description="Basic and acidic residues" evidence="2">
    <location>
        <begin position="1776"/>
        <end position="1787"/>
    </location>
</feature>
<comment type="similarity">
    <text evidence="1">Belongs to the SCAR/WAVE family.</text>
</comment>
<dbReference type="GO" id="GO:2000601">
    <property type="term" value="P:positive regulation of Arp2/3 complex-mediated actin nucleation"/>
    <property type="evidence" value="ECO:0007669"/>
    <property type="project" value="TreeGrafter"/>
</dbReference>
<feature type="compositionally biased region" description="Basic and acidic residues" evidence="2">
    <location>
        <begin position="537"/>
        <end position="550"/>
    </location>
</feature>
<feature type="compositionally biased region" description="Polar residues" evidence="2">
    <location>
        <begin position="956"/>
        <end position="971"/>
    </location>
</feature>
<dbReference type="EMBL" id="KZ669363">
    <property type="protein sequence ID" value="PPR85535.1"/>
    <property type="molecule type" value="Genomic_DNA"/>
</dbReference>
<feature type="region of interest" description="Disordered" evidence="2">
    <location>
        <begin position="638"/>
        <end position="662"/>
    </location>
</feature>
<evidence type="ECO:0000256" key="2">
    <source>
        <dbReference type="SAM" id="MobiDB-lite"/>
    </source>
</evidence>
<feature type="region of interest" description="Disordered" evidence="2">
    <location>
        <begin position="1515"/>
        <end position="1544"/>
    </location>
</feature>
<dbReference type="PANTHER" id="PTHR12902:SF1">
    <property type="entry name" value="WISKOTT-ALDRICH SYNDROME PROTEIN FAMILY MEMBER"/>
    <property type="match status" value="1"/>
</dbReference>
<evidence type="ECO:0000313" key="4">
    <source>
        <dbReference type="EMBL" id="PPR85535.1"/>
    </source>
</evidence>
<feature type="region of interest" description="Disordered" evidence="2">
    <location>
        <begin position="1432"/>
        <end position="1477"/>
    </location>
</feature>
<reference evidence="4 5" key="1">
    <citation type="submission" date="2015-01" db="EMBL/GenBank/DDBJ databases">
        <title>Genome of allotetraploid Gossypium barbadense reveals genomic plasticity and fiber elongation in cotton evolution.</title>
        <authorList>
            <person name="Chen X."/>
            <person name="Liu X."/>
            <person name="Zhao B."/>
            <person name="Zheng H."/>
            <person name="Hu Y."/>
            <person name="Lu G."/>
            <person name="Yang C."/>
            <person name="Chen J."/>
            <person name="Shan C."/>
            <person name="Zhang L."/>
            <person name="Zhou Y."/>
            <person name="Wang L."/>
            <person name="Guo W."/>
            <person name="Bai Y."/>
            <person name="Ruan J."/>
            <person name="Shangguan X."/>
            <person name="Mao Y."/>
            <person name="Jiang J."/>
            <person name="Zhu Y."/>
            <person name="Lei J."/>
            <person name="Kang H."/>
            <person name="Chen S."/>
            <person name="He X."/>
            <person name="Wang R."/>
            <person name="Wang Y."/>
            <person name="Chen J."/>
            <person name="Wang L."/>
            <person name="Yu S."/>
            <person name="Wang B."/>
            <person name="Wei J."/>
            <person name="Song S."/>
            <person name="Lu X."/>
            <person name="Gao Z."/>
            <person name="Gu W."/>
            <person name="Deng X."/>
            <person name="Ma D."/>
            <person name="Wang S."/>
            <person name="Liang W."/>
            <person name="Fang L."/>
            <person name="Cai C."/>
            <person name="Zhu X."/>
            <person name="Zhou B."/>
            <person name="Zhang Y."/>
            <person name="Chen Z."/>
            <person name="Xu S."/>
            <person name="Zhu R."/>
            <person name="Wang S."/>
            <person name="Zhang T."/>
            <person name="Zhao G."/>
        </authorList>
    </citation>
    <scope>NUCLEOTIDE SEQUENCE [LARGE SCALE GENOMIC DNA]</scope>
    <source>
        <strain evidence="5">cv. Xinhai21</strain>
        <tissue evidence="4">Leaf</tissue>
    </source>
</reference>
<dbReference type="Proteomes" id="UP000239757">
    <property type="component" value="Unassembled WGS sequence"/>
</dbReference>
<dbReference type="GO" id="GO:0071933">
    <property type="term" value="F:Arp2/3 complex binding"/>
    <property type="evidence" value="ECO:0007669"/>
    <property type="project" value="TreeGrafter"/>
</dbReference>
<accession>A0A2P5W397</accession>
<dbReference type="PROSITE" id="PS51082">
    <property type="entry name" value="WH2"/>
    <property type="match status" value="1"/>
</dbReference>
<feature type="region of interest" description="Disordered" evidence="2">
    <location>
        <begin position="1750"/>
        <end position="1787"/>
    </location>
</feature>
<feature type="compositionally biased region" description="Basic and acidic residues" evidence="2">
    <location>
        <begin position="652"/>
        <end position="662"/>
    </location>
</feature>
<feature type="region of interest" description="Disordered" evidence="2">
    <location>
        <begin position="537"/>
        <end position="556"/>
    </location>
</feature>
<dbReference type="InterPro" id="IPR029472">
    <property type="entry name" value="Copia-like_N"/>
</dbReference>
<feature type="region of interest" description="Disordered" evidence="2">
    <location>
        <begin position="571"/>
        <end position="591"/>
    </location>
</feature>
<evidence type="ECO:0000256" key="1">
    <source>
        <dbReference type="ARBA" id="ARBA00006993"/>
    </source>
</evidence>
<dbReference type="GO" id="GO:0003779">
    <property type="term" value="F:actin binding"/>
    <property type="evidence" value="ECO:0007669"/>
    <property type="project" value="UniProtKB-KW"/>
</dbReference>
<dbReference type="GO" id="GO:0005856">
    <property type="term" value="C:cytoskeleton"/>
    <property type="evidence" value="ECO:0007669"/>
    <property type="project" value="UniProtKB-SubCell"/>
</dbReference>
<organism evidence="4 5">
    <name type="scientific">Gossypium barbadense</name>
    <name type="common">Sea Island cotton</name>
    <name type="synonym">Hibiscus barbadensis</name>
    <dbReference type="NCBI Taxonomy" id="3634"/>
    <lineage>
        <taxon>Eukaryota</taxon>
        <taxon>Viridiplantae</taxon>
        <taxon>Streptophyta</taxon>
        <taxon>Embryophyta</taxon>
        <taxon>Tracheophyta</taxon>
        <taxon>Spermatophyta</taxon>
        <taxon>Magnoliopsida</taxon>
        <taxon>eudicotyledons</taxon>
        <taxon>Gunneridae</taxon>
        <taxon>Pentapetalae</taxon>
        <taxon>rosids</taxon>
        <taxon>malvids</taxon>
        <taxon>Malvales</taxon>
        <taxon>Malvaceae</taxon>
        <taxon>Malvoideae</taxon>
        <taxon>Gossypium</taxon>
    </lineage>
</organism>
<dbReference type="Gene3D" id="6.10.280.150">
    <property type="match status" value="2"/>
</dbReference>
<feature type="compositionally biased region" description="Basic and acidic residues" evidence="2">
    <location>
        <begin position="1752"/>
        <end position="1766"/>
    </location>
</feature>
<feature type="region of interest" description="Disordered" evidence="2">
    <location>
        <begin position="936"/>
        <end position="971"/>
    </location>
</feature>
<evidence type="ECO:0000259" key="3">
    <source>
        <dbReference type="PROSITE" id="PS51082"/>
    </source>
</evidence>
<dbReference type="OrthoDB" id="1929108at2759"/>
<feature type="compositionally biased region" description="Polar residues" evidence="2">
    <location>
        <begin position="940"/>
        <end position="949"/>
    </location>
</feature>
<dbReference type="Pfam" id="PF14244">
    <property type="entry name" value="Retrotran_gag_3"/>
    <property type="match status" value="1"/>
</dbReference>
<dbReference type="Gene3D" id="1.20.5.340">
    <property type="match status" value="1"/>
</dbReference>
<sequence>MPLTRYQIRNEFSLADPELYRAADKDDPEALLEGVAMSGLVGVLRQLGDLAEFAAEIFHNLHEEVMVTAARGHALMGRVKQLEAEFPSIEKAFLSQTNHSFFFTNAGVDWHPNLRTEHNLITSGDLPRCVLDSYEECRGPPRLFLLDKFDVAGAGACLKRYTDPSFFKAESDFPGIAPLEVQREKKARKVKIRSNKRESFFFLKLVHGIKSIRNPFDPALSSLLLFCFFSVRNPTPMGDTENFSKTEISQITQNHSQAIPQGDLNSSLIITNHRLDGKNFLQWSQSVLMILRGRGKIGYINGQIPRPASTDSGYATWELNNSMVMAWLINSMEGHISRTYLFFKTAKEMWDAIKENYSDLGNTSQVFEIKLKLKDIRQGTLEVTQYYNNLKILWQELDMYYEVDWGEGLEHTKFMDHLNKERFYEFLAGLNLIPSSTKNYGGSDHRSFNTIQATHHTISSMELIRTTLGDRHTSGLTNTFSEVQLKPIGLRRGLYYSATREGEGMKSFTKRITNPSTPRTDHKQEPGQQETRVINHTNEEKQPTHSEKQQGKTQGLRVYSWRHQLPETETAVPMPSLPEDCPEEEVSPPSSSIHLPIAVRKGTRSCTQHPISRFVSYGNLSKSYNAFVSKVDSVETPKNIDKTPMEPNLKLGTDKDGEEVDRGRCQREKHLEAAYRILRYLKGTPGKGLHFKKNKKGSRWRNGETPDFAQASHAKLHELFLEERIENAYNDPARLVKLKRRQLNESPLDSKSGKSYMEKFLETPPAQTKAVYEISGTPPLRLTLDNSSDSGPETLDISTVSPVKFSSQGKETSSSVSTVHEIVLKPSIEGLNGEVIDRDIMKGPEPTVNFKVRIPPSLLEVTTEEEIMVNGEGIEECNIYGDHSDDMTSEADKYIDALTTMVSERDTDNDYRPKNDIGFMDIGTYQTGSHANEEKLGVQGHSSDSQSDRISFVSDDGNSSMKKGRSSSNYSDTIDSLAKDMLSDGELAVEVFSSDNCVAEIVEASRIQLPTCSEMQCHSSDQVLLPKETFSGEFCLPCLGEASYSSCLEDLNSTHILLDEVSSVANPLLEPQPEEVPSDIKTNSNLADNVGGKCLDDSSEVIFTDSSEKQVSLITLSTESQPIDELDRGDTTVFSDALPHLLNLLQVNPEERSGNDHLDEVPKTDFAGEICAENSVNQTIGSPTEEQHLCSTLADGERSSNSILSPECLDVMKPINSASEVSDATVEGDLKLEQITPMVDTSHICSFNEQKFSDILHDDPKLEADLMEIRASYSEQQQNVDELFDATEGEETREFICSANVVEEDAIPCDPLYDYTDTLNLKDHVDFDDLATEHVHPESIAVPAAAHGSADFGDGDPCQEGLESNEVVSQECLTELETQEETNQVVGTPSDIDSTSCKSVSYGNFNLEDDIHYSSLAQPTKDSLSFVDLTTTPASSEFSDKESEPKYLSNPMESREDMVSSHTHHQLEKQSSSEPSLDIHTYQHDVERLHIVEDSSKRMQSLDHIDQEQCLQTSFEPSKEVYSSEPLSDFSEQSGRQDEQESSQYDLVHPAFGLQPEATKAIMEEMPPLPPLPPMQWRIGRVQHVSTAPQRELVEHGQRSFPMMPQSGTGEETQIDLPTLEQGFEQSRNPLLPLVDGEERSGNVSDQLAADFMQPSPFSMHLATMDSNGNSQYSGICSDRAHSNPFLTLPTTSNENLEYGSLAIEGERVESSFSLPMPPTDATCGHIPVSLPEKEANCPSQFVLDTSSEGRTFQDPKQNFDQEHGNPPDVSVPIPTKKEEQVPTKVAEDLPTKVEELFPTKVDEHPQHGLEASEGEKVQISNAIVQHGLAATDGETSQLTNTTLEHDLPTSEGEAACPSNTLGLIQVSEEGNSNGNPPVKLPRPRNPLIDAVAAHDKSKMKKATERIRPPTIPKVDERDSLLEQIRTKSFNLKPAAMTRPSVQGPKTNIRVAAILEKANAIRQALAGSSDDDDDEDGWSDS</sequence>
<dbReference type="GO" id="GO:0030036">
    <property type="term" value="P:actin cytoskeleton organization"/>
    <property type="evidence" value="ECO:0007669"/>
    <property type="project" value="InterPro"/>
</dbReference>
<dbReference type="InterPro" id="IPR003124">
    <property type="entry name" value="WH2_dom"/>
</dbReference>
<gene>
    <name evidence="4" type="ORF">GOBAR_AA35157</name>
</gene>
<evidence type="ECO:0000313" key="5">
    <source>
        <dbReference type="Proteomes" id="UP000239757"/>
    </source>
</evidence>
<dbReference type="InterPro" id="IPR028288">
    <property type="entry name" value="SCAR/WAVE_fam"/>
</dbReference>
<dbReference type="GO" id="GO:0034237">
    <property type="term" value="F:protein kinase A regulatory subunit binding"/>
    <property type="evidence" value="ECO:0007669"/>
    <property type="project" value="TreeGrafter"/>
</dbReference>
<feature type="domain" description="WH2" evidence="3">
    <location>
        <begin position="1917"/>
        <end position="1935"/>
    </location>
</feature>
<feature type="region of interest" description="Disordered" evidence="2">
    <location>
        <begin position="503"/>
        <end position="529"/>
    </location>
</feature>
<name>A0A2P5W397_GOSBA</name>
<protein>
    <recommendedName>
        <fullName evidence="3">WH2 domain-containing protein</fullName>
    </recommendedName>
</protein>
<dbReference type="PANTHER" id="PTHR12902">
    <property type="entry name" value="WASP-1"/>
    <property type="match status" value="1"/>
</dbReference>
<proteinExistence type="inferred from homology"/>